<protein>
    <recommendedName>
        <fullName evidence="1">Thioredoxin domain-containing protein</fullName>
    </recommendedName>
</protein>
<dbReference type="EMBL" id="MN740510">
    <property type="protein sequence ID" value="QHU30627.1"/>
    <property type="molecule type" value="Genomic_DNA"/>
</dbReference>
<dbReference type="CDD" id="cd02947">
    <property type="entry name" value="TRX_family"/>
    <property type="match status" value="1"/>
</dbReference>
<dbReference type="InterPro" id="IPR050620">
    <property type="entry name" value="Thioredoxin_H-type-like"/>
</dbReference>
<dbReference type="Gene3D" id="3.40.30.10">
    <property type="entry name" value="Glutaredoxin"/>
    <property type="match status" value="1"/>
</dbReference>
<dbReference type="SUPFAM" id="SSF52833">
    <property type="entry name" value="Thioredoxin-like"/>
    <property type="match status" value="1"/>
</dbReference>
<dbReference type="PANTHER" id="PTHR10438:SF463">
    <property type="entry name" value="THIOREDOXIN"/>
    <property type="match status" value="1"/>
</dbReference>
<feature type="domain" description="Thioredoxin" evidence="1">
    <location>
        <begin position="1"/>
        <end position="105"/>
    </location>
</feature>
<dbReference type="PANTHER" id="PTHR10438">
    <property type="entry name" value="THIOREDOXIN"/>
    <property type="match status" value="1"/>
</dbReference>
<organism evidence="2">
    <name type="scientific">viral metagenome</name>
    <dbReference type="NCBI Taxonomy" id="1070528"/>
    <lineage>
        <taxon>unclassified sequences</taxon>
        <taxon>metagenomes</taxon>
        <taxon>organismal metagenomes</taxon>
    </lineage>
</organism>
<dbReference type="Pfam" id="PF00085">
    <property type="entry name" value="Thioredoxin"/>
    <property type="match status" value="1"/>
</dbReference>
<dbReference type="InterPro" id="IPR036249">
    <property type="entry name" value="Thioredoxin-like_sf"/>
</dbReference>
<accession>A0A6C0LJD3</accession>
<sequence length="105" mass="12350">MPVIEFNSIKKLTEMTYNTKDVIVDFYANWCGPCIRGASLYEEYSNNHKYSHIKFIKINIDNLSEEDRDKCHINSIPYLQRYKNNYMVKDVNGLTNESLNFILSA</sequence>
<dbReference type="InterPro" id="IPR013766">
    <property type="entry name" value="Thioredoxin_domain"/>
</dbReference>
<proteinExistence type="predicted"/>
<evidence type="ECO:0000259" key="1">
    <source>
        <dbReference type="PROSITE" id="PS51352"/>
    </source>
</evidence>
<name>A0A6C0LJD3_9ZZZZ</name>
<evidence type="ECO:0000313" key="2">
    <source>
        <dbReference type="EMBL" id="QHU30627.1"/>
    </source>
</evidence>
<dbReference type="PROSITE" id="PS51352">
    <property type="entry name" value="THIOREDOXIN_2"/>
    <property type="match status" value="1"/>
</dbReference>
<reference evidence="2" key="1">
    <citation type="journal article" date="2020" name="Nature">
        <title>Giant virus diversity and host interactions through global metagenomics.</title>
        <authorList>
            <person name="Schulz F."/>
            <person name="Roux S."/>
            <person name="Paez-Espino D."/>
            <person name="Jungbluth S."/>
            <person name="Walsh D.A."/>
            <person name="Denef V.J."/>
            <person name="McMahon K.D."/>
            <person name="Konstantinidis K.T."/>
            <person name="Eloe-Fadrosh E.A."/>
            <person name="Kyrpides N.C."/>
            <person name="Woyke T."/>
        </authorList>
    </citation>
    <scope>NUCLEOTIDE SEQUENCE</scope>
    <source>
        <strain evidence="2">GVMAG-M-3300027833-19</strain>
    </source>
</reference>
<dbReference type="AlphaFoldDB" id="A0A6C0LJD3"/>